<organism evidence="1 2">
    <name type="scientific">Somion occarium</name>
    <dbReference type="NCBI Taxonomy" id="3059160"/>
    <lineage>
        <taxon>Eukaryota</taxon>
        <taxon>Fungi</taxon>
        <taxon>Dikarya</taxon>
        <taxon>Basidiomycota</taxon>
        <taxon>Agaricomycotina</taxon>
        <taxon>Agaricomycetes</taxon>
        <taxon>Polyporales</taxon>
        <taxon>Cerrenaceae</taxon>
        <taxon>Somion</taxon>
    </lineage>
</organism>
<proteinExistence type="predicted"/>
<accession>A0ABP1E186</accession>
<name>A0ABP1E186_9APHY</name>
<keyword evidence="2" id="KW-1185">Reference proteome</keyword>
<protein>
    <submittedName>
        <fullName evidence="1">Uncharacterized protein</fullName>
    </submittedName>
</protein>
<reference evidence="2" key="1">
    <citation type="submission" date="2024-04" db="EMBL/GenBank/DDBJ databases">
        <authorList>
            <person name="Shaw F."/>
            <person name="Minotto A."/>
        </authorList>
    </citation>
    <scope>NUCLEOTIDE SEQUENCE [LARGE SCALE GENOMIC DNA]</scope>
</reference>
<evidence type="ECO:0000313" key="2">
    <source>
        <dbReference type="Proteomes" id="UP001497453"/>
    </source>
</evidence>
<dbReference type="Proteomes" id="UP001497453">
    <property type="component" value="Chromosome 7"/>
</dbReference>
<evidence type="ECO:0000313" key="1">
    <source>
        <dbReference type="EMBL" id="CAL1713732.1"/>
    </source>
</evidence>
<sequence>MAHLEQIAANAISTAVLAVAGVYNGSVHDLQFSRTNSSPPPPFIKKESFQYTPIIGPDAPPRLESNLPPPGSLSARLILGQRIDAGAVGTVFEAEIDYGNSSPELKDSLPPLVVKISLPLKSKRLNWEAACYEEMEPLSEVVVPRYYGFFQLEVPPDMDLKYGTAKSAPRSISLLIVEHVRGPVLVGRSLRAIAREDLLDMYSDLSRFSVLHEAFDIPISFAG</sequence>
<gene>
    <name evidence="1" type="ORF">GFSPODELE1_LOCUS9447</name>
</gene>
<dbReference type="EMBL" id="OZ037950">
    <property type="protein sequence ID" value="CAL1713732.1"/>
    <property type="molecule type" value="Genomic_DNA"/>
</dbReference>